<dbReference type="GO" id="GO:0051999">
    <property type="term" value="P:mannosyl-inositol phosphorylceramide biosynthetic process"/>
    <property type="evidence" value="ECO:0007669"/>
    <property type="project" value="TreeGrafter"/>
</dbReference>
<dbReference type="Pfam" id="PF04488">
    <property type="entry name" value="Gly_transf_sug"/>
    <property type="match status" value="1"/>
</dbReference>
<dbReference type="PANTHER" id="PTHR32385">
    <property type="entry name" value="MANNOSYL PHOSPHORYLINOSITOL CERAMIDE SYNTHASE"/>
    <property type="match status" value="1"/>
</dbReference>
<dbReference type="SUPFAM" id="SSF53448">
    <property type="entry name" value="Nucleotide-diphospho-sugar transferases"/>
    <property type="match status" value="3"/>
</dbReference>
<dbReference type="GO" id="GO:0016020">
    <property type="term" value="C:membrane"/>
    <property type="evidence" value="ECO:0007669"/>
    <property type="project" value="GOC"/>
</dbReference>
<evidence type="ECO:0000313" key="4">
    <source>
        <dbReference type="EMBL" id="TQE18618.1"/>
    </source>
</evidence>
<dbReference type="PANTHER" id="PTHR32385:SF15">
    <property type="entry name" value="INOSITOL PHOSPHOCERAMIDE MANNOSYLTRANSFERASE 1"/>
    <property type="match status" value="1"/>
</dbReference>
<dbReference type="Pfam" id="PF00535">
    <property type="entry name" value="Glycos_transf_2"/>
    <property type="match status" value="1"/>
</dbReference>
<accession>A0AAE9AWR2</accession>
<gene>
    <name evidence="4" type="ORF">Sipo8835_40300</name>
</gene>
<reference evidence="4 5" key="1">
    <citation type="submission" date="2019-03" db="EMBL/GenBank/DDBJ databases">
        <title>Comparative genomic analyses of the sweetpotato soil rot pathogen, Streptomyces ipomoeae.</title>
        <authorList>
            <person name="Ruschel Soares N."/>
            <person name="Badger J.H."/>
            <person name="Huguet-Tapia J.C."/>
            <person name="Clark C.A."/>
            <person name="Pettis G.S."/>
        </authorList>
    </citation>
    <scope>NUCLEOTIDE SEQUENCE [LARGE SCALE GENOMIC DNA]</scope>
    <source>
        <strain evidence="4 5">88-35</strain>
    </source>
</reference>
<organism evidence="4 5">
    <name type="scientific">Streptomyces ipomoeae</name>
    <dbReference type="NCBI Taxonomy" id="103232"/>
    <lineage>
        <taxon>Bacteria</taxon>
        <taxon>Bacillati</taxon>
        <taxon>Actinomycetota</taxon>
        <taxon>Actinomycetes</taxon>
        <taxon>Kitasatosporales</taxon>
        <taxon>Streptomycetaceae</taxon>
        <taxon>Streptomyces</taxon>
    </lineage>
</organism>
<dbReference type="InterPro" id="IPR001173">
    <property type="entry name" value="Glyco_trans_2-like"/>
</dbReference>
<evidence type="ECO:0000259" key="3">
    <source>
        <dbReference type="Pfam" id="PF00535"/>
    </source>
</evidence>
<dbReference type="InterPro" id="IPR007577">
    <property type="entry name" value="GlycoTrfase_DXD_sugar-bd_CS"/>
</dbReference>
<dbReference type="CDD" id="cd00761">
    <property type="entry name" value="Glyco_tranf_GTA_type"/>
    <property type="match status" value="1"/>
</dbReference>
<protein>
    <submittedName>
        <fullName evidence="4">Glycosyltransferase</fullName>
    </submittedName>
</protein>
<dbReference type="Proteomes" id="UP000318720">
    <property type="component" value="Unassembled WGS sequence"/>
</dbReference>
<evidence type="ECO:0000256" key="2">
    <source>
        <dbReference type="SAM" id="MobiDB-lite"/>
    </source>
</evidence>
<dbReference type="Gene3D" id="3.90.550.10">
    <property type="entry name" value="Spore Coat Polysaccharide Biosynthesis Protein SpsA, Chain A"/>
    <property type="match status" value="2"/>
</dbReference>
<name>A0AAE9AWR2_9ACTN</name>
<feature type="region of interest" description="Disordered" evidence="2">
    <location>
        <begin position="536"/>
        <end position="567"/>
    </location>
</feature>
<feature type="domain" description="Glycosyltransferase 2-like" evidence="3">
    <location>
        <begin position="295"/>
        <end position="408"/>
    </location>
</feature>
<dbReference type="InterPro" id="IPR029044">
    <property type="entry name" value="Nucleotide-diphossugar_trans"/>
</dbReference>
<dbReference type="Gene3D" id="3.90.550.20">
    <property type="match status" value="1"/>
</dbReference>
<dbReference type="GO" id="GO:0000030">
    <property type="term" value="F:mannosyltransferase activity"/>
    <property type="evidence" value="ECO:0007669"/>
    <property type="project" value="TreeGrafter"/>
</dbReference>
<sequence length="850" mass="94740">MPRRDITGNRVGITPRHTVRMPAQKTIPPLIHQTWKDADLPPAWQDWAESWRLHHPDWGYRLWTDADNRAFLQEHYPWFLPVYDGYPEAIMRADAIRYFLLDHFGGVYVDLDFECLRPIDAILDGRELVLGCEPEAHTRLLLARQRGFTRIVGNAFIASRPGHPFWAHAHRHLVGAHKQPGALDATGPFFLTRAIDSAPERDTITVVGAEALYPEVSPYATELFGPQEADYDRAYAVHHWSGSWARDTSSPPRGSAGRRFPFWASQELQPVADGMLSLEAQRRRWASGAPMPAVSCLMVTKDRSATARRAISCFRAQTYPNLELVVLEDGTDDGLERHIRYLADPRIRHHRLPPEGRTLGELRNEAVDRATGPYVCQWDDDDLYDPERVETQMAAILALGADACFLARERLWWPARRKLAISCARLWEGSMVCAKDRLPRYPAERRGEDTPVAEEVVRSCRAVSVDAPELYTYVCHGNNTFDESHFAEHFDVATQIWAEPGAYAERLLAMATRLPLAPGDIAHAETEAETAATADAGAGAGAGAARASERRPHTVPEPAPAPASERPSLLVLTPLKDAATFLPAYLDRLHGLDYPREAMSLGLLEGDSKDSTREMLQQALPGLEAEFRRVTLVHRDFGLQLAGPRWAPGLQRRRRSVLAKVRNHLLARALVDEEWVLWLDADVTDYPSDLVQRLLGAGKDIVVPHCVTAPGGPTYDLNTFVLKPGAGTLNWNQWLRDGILQPPRGFGRTYLDELRGRGLLRVDSVGGTALLVRADLHRDGLNFPAFPYRQLIETEGLAAMALDMGIACWALPDVEVVHPHHAAPVPEYVDTTTTAARAATAVTTTVTHKE</sequence>
<evidence type="ECO:0000313" key="5">
    <source>
        <dbReference type="Proteomes" id="UP000318720"/>
    </source>
</evidence>
<comment type="caution">
    <text evidence="4">The sequence shown here is derived from an EMBL/GenBank/DDBJ whole genome shotgun (WGS) entry which is preliminary data.</text>
</comment>
<dbReference type="EMBL" id="SPAZ01000325">
    <property type="protein sequence ID" value="TQE18618.1"/>
    <property type="molecule type" value="Genomic_DNA"/>
</dbReference>
<proteinExistence type="predicted"/>
<dbReference type="AlphaFoldDB" id="A0AAE9AWR2"/>
<keyword evidence="1" id="KW-0808">Transferase</keyword>
<dbReference type="InterPro" id="IPR051706">
    <property type="entry name" value="Glycosyltransferase_domain"/>
</dbReference>
<dbReference type="Pfam" id="PF03452">
    <property type="entry name" value="Anp1"/>
    <property type="match status" value="1"/>
</dbReference>
<evidence type="ECO:0000256" key="1">
    <source>
        <dbReference type="ARBA" id="ARBA00022679"/>
    </source>
</evidence>